<evidence type="ECO:0000313" key="2">
    <source>
        <dbReference type="EMBL" id="QTA79048.1"/>
    </source>
</evidence>
<gene>
    <name evidence="2" type="ORF">dnl_12970</name>
</gene>
<sequence>MEEENFTRWLTTQLLPNIADNSVIIMDNAPYHNMFLEDNVPALTSSKSVLQKWLTENNIAFSEDFLRIQLIDLINQHRPQRMFKLDFMLRNDPLCKDRNIEILRTPQYHPELQPIEKCWAVMKQYMARHCNFTLKGLRKNLETAWTKVTSETMEGIMEKVTFWENHHFEQDSLLDSIDDKYGANYVEDDE</sequence>
<proteinExistence type="predicted"/>
<evidence type="ECO:0000259" key="1">
    <source>
        <dbReference type="Pfam" id="PF13358"/>
    </source>
</evidence>
<protein>
    <submittedName>
        <fullName evidence="2">Transposase family protein, DDE domain-containing</fullName>
    </submittedName>
</protein>
<dbReference type="InterPro" id="IPR036397">
    <property type="entry name" value="RNaseH_sf"/>
</dbReference>
<dbReference type="KEGG" id="dli:dnl_12970"/>
<dbReference type="AlphaFoldDB" id="A0A975GFB0"/>
<dbReference type="InterPro" id="IPR038717">
    <property type="entry name" value="Tc1-like_DDE_dom"/>
</dbReference>
<name>A0A975GFB0_9BACT</name>
<organism evidence="2 3">
    <name type="scientific">Desulfonema limicola</name>
    <dbReference type="NCBI Taxonomy" id="45656"/>
    <lineage>
        <taxon>Bacteria</taxon>
        <taxon>Pseudomonadati</taxon>
        <taxon>Thermodesulfobacteriota</taxon>
        <taxon>Desulfobacteria</taxon>
        <taxon>Desulfobacterales</taxon>
        <taxon>Desulfococcaceae</taxon>
        <taxon>Desulfonema</taxon>
    </lineage>
</organism>
<dbReference type="EMBL" id="CP061799">
    <property type="protein sequence ID" value="QTA79048.1"/>
    <property type="molecule type" value="Genomic_DNA"/>
</dbReference>
<reference evidence="2" key="1">
    <citation type="journal article" date="2021" name="Microb. Physiol.">
        <title>Proteogenomic Insights into the Physiology of Marine, Sulfate-Reducing, Filamentous Desulfonema limicola and Desulfonema magnum.</title>
        <authorList>
            <person name="Schnaars V."/>
            <person name="Wohlbrand L."/>
            <person name="Scheve S."/>
            <person name="Hinrichs C."/>
            <person name="Reinhardt R."/>
            <person name="Rabus R."/>
        </authorList>
    </citation>
    <scope>NUCLEOTIDE SEQUENCE</scope>
    <source>
        <strain evidence="2">5ac10</strain>
    </source>
</reference>
<dbReference type="Pfam" id="PF13358">
    <property type="entry name" value="DDE_3"/>
    <property type="match status" value="1"/>
</dbReference>
<dbReference type="PANTHER" id="PTHR33939:SF1">
    <property type="entry name" value="DUF4371 DOMAIN-CONTAINING PROTEIN"/>
    <property type="match status" value="1"/>
</dbReference>
<dbReference type="Proteomes" id="UP000663720">
    <property type="component" value="Chromosome"/>
</dbReference>
<evidence type="ECO:0000313" key="3">
    <source>
        <dbReference type="Proteomes" id="UP000663720"/>
    </source>
</evidence>
<dbReference type="GO" id="GO:0003676">
    <property type="term" value="F:nucleic acid binding"/>
    <property type="evidence" value="ECO:0007669"/>
    <property type="project" value="InterPro"/>
</dbReference>
<keyword evidence="3" id="KW-1185">Reference proteome</keyword>
<dbReference type="PANTHER" id="PTHR33939">
    <property type="entry name" value="PROTEIN CBG22215"/>
    <property type="match status" value="1"/>
</dbReference>
<feature type="domain" description="Tc1-like transposase DDE" evidence="1">
    <location>
        <begin position="3"/>
        <end position="129"/>
    </location>
</feature>
<dbReference type="Gene3D" id="3.30.420.10">
    <property type="entry name" value="Ribonuclease H-like superfamily/Ribonuclease H"/>
    <property type="match status" value="1"/>
</dbReference>
<accession>A0A975GFB0</accession>